<evidence type="ECO:0008006" key="4">
    <source>
        <dbReference type="Google" id="ProtNLM"/>
    </source>
</evidence>
<dbReference type="RefSeq" id="WP_069908753.1">
    <property type="nucleotide sequence ID" value="NZ_LAJE02000093.1"/>
</dbReference>
<keyword evidence="3" id="KW-1185">Reference proteome</keyword>
<dbReference type="AlphaFoldDB" id="A0A1E5XU15"/>
<evidence type="ECO:0000313" key="2">
    <source>
        <dbReference type="EMBL" id="OEO32088.1"/>
    </source>
</evidence>
<gene>
    <name evidence="2" type="ORF">VW23_013185</name>
</gene>
<keyword evidence="1" id="KW-0472">Membrane</keyword>
<feature type="transmembrane region" description="Helical" evidence="1">
    <location>
        <begin position="29"/>
        <end position="55"/>
    </location>
</feature>
<protein>
    <recommendedName>
        <fullName evidence="4">Mll5186 protein</fullName>
    </recommendedName>
</protein>
<accession>A0A1E5XU15</accession>
<dbReference type="EMBL" id="LAJE02000093">
    <property type="protein sequence ID" value="OEO32088.1"/>
    <property type="molecule type" value="Genomic_DNA"/>
</dbReference>
<evidence type="ECO:0000313" key="3">
    <source>
        <dbReference type="Proteomes" id="UP000095463"/>
    </source>
</evidence>
<organism evidence="2 3">
    <name type="scientific">Devosia insulae DS-56</name>
    <dbReference type="NCBI Taxonomy" id="1116389"/>
    <lineage>
        <taxon>Bacteria</taxon>
        <taxon>Pseudomonadati</taxon>
        <taxon>Pseudomonadota</taxon>
        <taxon>Alphaproteobacteria</taxon>
        <taxon>Hyphomicrobiales</taxon>
        <taxon>Devosiaceae</taxon>
        <taxon>Devosia</taxon>
    </lineage>
</organism>
<reference evidence="2 3" key="1">
    <citation type="journal article" date="2015" name="Genome Announc.">
        <title>Genome Assemblies of Three Soil-Associated Devosia species: D. insulae, D. limi, and D. soli.</title>
        <authorList>
            <person name="Hassan Y.I."/>
            <person name="Lepp D."/>
            <person name="Zhou T."/>
        </authorList>
    </citation>
    <scope>NUCLEOTIDE SEQUENCE [LARGE SCALE GENOMIC DNA]</scope>
    <source>
        <strain evidence="2 3">DS-56</strain>
    </source>
</reference>
<name>A0A1E5XU15_9HYPH</name>
<proteinExistence type="predicted"/>
<dbReference type="Proteomes" id="UP000095463">
    <property type="component" value="Unassembled WGS sequence"/>
</dbReference>
<dbReference type="OrthoDB" id="7032238at2"/>
<keyword evidence="1" id="KW-0812">Transmembrane</keyword>
<feature type="transmembrane region" description="Helical" evidence="1">
    <location>
        <begin position="67"/>
        <end position="91"/>
    </location>
</feature>
<comment type="caution">
    <text evidence="2">The sequence shown here is derived from an EMBL/GenBank/DDBJ whole genome shotgun (WGS) entry which is preliminary data.</text>
</comment>
<keyword evidence="1" id="KW-1133">Transmembrane helix</keyword>
<sequence>MTIASDTDVIVAAAPAAKADTNSYVDWPAIIAGIVIASAISLVLLTFGSAIGLSFVNFHAGPDVPVIWIAIAAGTWLLWVEVSSFMAGAYVTGRLRRRHFDATEDEADVRDGAHGLLVWGGALIIGGLIAVGGISAAANAVGAAASTITNAAATVADDAGSAIDPNAYFVDQLFRPAPTATTLPAADTIGVRAETGRIIAQGAIAGSVSDPDKAYLAQVVSTNTGLTAEEANARVTEVITAVDQAKAEAAAAAETARKTGVVAAFLTAASLLVSAVGAYWAAQMGGNHRDNATVFRTVFRRVR</sequence>
<evidence type="ECO:0000256" key="1">
    <source>
        <dbReference type="SAM" id="Phobius"/>
    </source>
</evidence>
<feature type="transmembrane region" description="Helical" evidence="1">
    <location>
        <begin position="261"/>
        <end position="282"/>
    </location>
</feature>